<evidence type="ECO:0000256" key="9">
    <source>
        <dbReference type="ARBA" id="ARBA00022917"/>
    </source>
</evidence>
<keyword evidence="7" id="KW-0067">ATP-binding</keyword>
<evidence type="ECO:0000313" key="12">
    <source>
        <dbReference type="EMBL" id="AUX42305.1"/>
    </source>
</evidence>
<comment type="similarity">
    <text evidence="1">Belongs to the class-II aminoacyl-tRNA synthetase family.</text>
</comment>
<dbReference type="InterPro" id="IPR016181">
    <property type="entry name" value="Acyl_CoA_acyltransferase"/>
</dbReference>
<evidence type="ECO:0000313" key="13">
    <source>
        <dbReference type="Proteomes" id="UP000238348"/>
    </source>
</evidence>
<dbReference type="GO" id="GO:0005524">
    <property type="term" value="F:ATP binding"/>
    <property type="evidence" value="ECO:0007669"/>
    <property type="project" value="UniProtKB-KW"/>
</dbReference>
<dbReference type="SUPFAM" id="SSF55729">
    <property type="entry name" value="Acyl-CoA N-acyltransferases (Nat)"/>
    <property type="match status" value="1"/>
</dbReference>
<evidence type="ECO:0000256" key="7">
    <source>
        <dbReference type="ARBA" id="ARBA00022840"/>
    </source>
</evidence>
<dbReference type="GO" id="GO:0000049">
    <property type="term" value="F:tRNA binding"/>
    <property type="evidence" value="ECO:0007669"/>
    <property type="project" value="UniProtKB-KW"/>
</dbReference>
<accession>A0A2L0ESP8</accession>
<keyword evidence="4" id="KW-0820">tRNA-binding</keyword>
<evidence type="ECO:0000256" key="10">
    <source>
        <dbReference type="ARBA" id="ARBA00023146"/>
    </source>
</evidence>
<evidence type="ECO:0000256" key="6">
    <source>
        <dbReference type="ARBA" id="ARBA00022741"/>
    </source>
</evidence>
<keyword evidence="9" id="KW-0648">Protein biosynthesis</keyword>
<evidence type="ECO:0000256" key="11">
    <source>
        <dbReference type="ARBA" id="ARBA00032577"/>
    </source>
</evidence>
<protein>
    <recommendedName>
        <fullName evidence="3">Alanine--tRNA ligase</fullName>
        <ecNumber evidence="2">6.1.1.7</ecNumber>
    </recommendedName>
    <alternativeName>
        <fullName evidence="11">Alanyl-tRNA synthetase</fullName>
    </alternativeName>
</protein>
<dbReference type="PANTHER" id="PTHR11777">
    <property type="entry name" value="ALANYL-TRNA SYNTHETASE"/>
    <property type="match status" value="1"/>
</dbReference>
<evidence type="ECO:0000256" key="5">
    <source>
        <dbReference type="ARBA" id="ARBA00022598"/>
    </source>
</evidence>
<dbReference type="GO" id="GO:0006419">
    <property type="term" value="P:alanyl-tRNA aminoacylation"/>
    <property type="evidence" value="ECO:0007669"/>
    <property type="project" value="TreeGrafter"/>
</dbReference>
<dbReference type="GO" id="GO:0005829">
    <property type="term" value="C:cytosol"/>
    <property type="evidence" value="ECO:0007669"/>
    <property type="project" value="TreeGrafter"/>
</dbReference>
<dbReference type="EC" id="6.1.1.7" evidence="2"/>
<name>A0A2L0ESP8_SORCE</name>
<dbReference type="GO" id="GO:0002161">
    <property type="term" value="F:aminoacyl-tRNA deacylase activity"/>
    <property type="evidence" value="ECO:0007669"/>
    <property type="project" value="TreeGrafter"/>
</dbReference>
<sequence>MKLYDASSIEAAPWSDTAEGGKARSFLVPLFQQGTQAFFGDRSTLRLLSVDDLLIPLSINEAEYDNSYFFSMYARYIASQRAAIATLDWSPAMASGASSVLSGLGALLKATQIDRCIQVDNWPSLRNMAAPLSAGQIRRITDFLAARYPEHAILFPALSPATHAPLLNRLKEEGYAVAYMSYTRMLLPHGVELSRRVRENRRRDARLLEASGYEVVDGRDMPGCAPRLAELYQMLNREKYKTNPPISPAFFEACLRGEMVRFRLVVKDGRIDTFYGFMVKDDVLYSPAAGYELSIPQEVGLYRILNNLLMREALERGIAIETGGGADSFKVLRGDRPVPRYNAVYVRHLPVRRRLGWGLLQRLANDVLLKVTRAILQGIDEAVVGFDSIPETFTPPFMTPRESAERLRRDLDALEREVEAASALEGRTLADRLPALTKALEDWPFPPPRVVGLRQRLDGLARRQEEEKRSRRASLRAQRAVVARQLLEGASTLGDATVVVHHLGEIAPQQLRALAEQLCKAAAYTAVALTGMQGGTVMIVAATTPGLVQRGVEASQVLAQAAPAVEGKAEGGPEVAWAEGSRPEGAAAALEAARRYLEARLD</sequence>
<proteinExistence type="inferred from homology"/>
<keyword evidence="8" id="KW-0694">RNA-binding</keyword>
<dbReference type="GO" id="GO:0004813">
    <property type="term" value="F:alanine-tRNA ligase activity"/>
    <property type="evidence" value="ECO:0007669"/>
    <property type="project" value="UniProtKB-EC"/>
</dbReference>
<dbReference type="InterPro" id="IPR050058">
    <property type="entry name" value="Ala-tRNA_ligase"/>
</dbReference>
<evidence type="ECO:0000256" key="8">
    <source>
        <dbReference type="ARBA" id="ARBA00022884"/>
    </source>
</evidence>
<dbReference type="Gene3D" id="3.10.310.40">
    <property type="match status" value="1"/>
</dbReference>
<evidence type="ECO:0000256" key="1">
    <source>
        <dbReference type="ARBA" id="ARBA00008226"/>
    </source>
</evidence>
<keyword evidence="5" id="KW-0436">Ligase</keyword>
<dbReference type="Proteomes" id="UP000238348">
    <property type="component" value="Chromosome"/>
</dbReference>
<dbReference type="PANTHER" id="PTHR11777:SF9">
    <property type="entry name" value="ALANINE--TRNA LIGASE, CYTOPLASMIC"/>
    <property type="match status" value="1"/>
</dbReference>
<evidence type="ECO:0000256" key="3">
    <source>
        <dbReference type="ARBA" id="ARBA00017959"/>
    </source>
</evidence>
<dbReference type="OrthoDB" id="9809725at2"/>
<dbReference type="FunFam" id="3.10.310.40:FF:000001">
    <property type="entry name" value="Alanine--tRNA ligase"/>
    <property type="match status" value="1"/>
</dbReference>
<reference evidence="12 13" key="1">
    <citation type="submission" date="2015-09" db="EMBL/GenBank/DDBJ databases">
        <title>Sorangium comparison.</title>
        <authorList>
            <person name="Zaburannyi N."/>
            <person name="Bunk B."/>
            <person name="Overmann J."/>
            <person name="Mueller R."/>
        </authorList>
    </citation>
    <scope>NUCLEOTIDE SEQUENCE [LARGE SCALE GENOMIC DNA]</scope>
    <source>
        <strain evidence="12 13">So ce26</strain>
    </source>
</reference>
<gene>
    <name evidence="12" type="ORF">SOCE26_037350</name>
</gene>
<keyword evidence="10" id="KW-0030">Aminoacyl-tRNA synthetase</keyword>
<evidence type="ECO:0000256" key="4">
    <source>
        <dbReference type="ARBA" id="ARBA00022555"/>
    </source>
</evidence>
<dbReference type="EMBL" id="CP012673">
    <property type="protein sequence ID" value="AUX42305.1"/>
    <property type="molecule type" value="Genomic_DNA"/>
</dbReference>
<keyword evidence="6" id="KW-0547">Nucleotide-binding</keyword>
<dbReference type="RefSeq" id="WP_104981138.1">
    <property type="nucleotide sequence ID" value="NZ_CP012673.1"/>
</dbReference>
<organism evidence="12 13">
    <name type="scientific">Sorangium cellulosum</name>
    <name type="common">Polyangium cellulosum</name>
    <dbReference type="NCBI Taxonomy" id="56"/>
    <lineage>
        <taxon>Bacteria</taxon>
        <taxon>Pseudomonadati</taxon>
        <taxon>Myxococcota</taxon>
        <taxon>Polyangia</taxon>
        <taxon>Polyangiales</taxon>
        <taxon>Polyangiaceae</taxon>
        <taxon>Sorangium</taxon>
    </lineage>
</organism>
<evidence type="ECO:0000256" key="2">
    <source>
        <dbReference type="ARBA" id="ARBA00013168"/>
    </source>
</evidence>
<dbReference type="AlphaFoldDB" id="A0A2L0ESP8"/>